<dbReference type="SUPFAM" id="SSF82171">
    <property type="entry name" value="DPP6 N-terminal domain-like"/>
    <property type="match status" value="1"/>
</dbReference>
<dbReference type="AlphaFoldDB" id="A0A381QP59"/>
<dbReference type="SUPFAM" id="SSF53474">
    <property type="entry name" value="alpha/beta-Hydrolases"/>
    <property type="match status" value="1"/>
</dbReference>
<sequence>MDHSEIEQNYGTWRSPITATLTASGLVNFSELRESEYGLLWIEQRPFENGRSVLVVETRNTRQDLTPSPYSVRSRVHEYGGGAYCVADDGVFFVNAIDQNVYGCSLLEGSTEVTQLTAGDDNVRYADLTWDSGRNMLIAVRETHEAGSEAVNELVAIDCVTAEANVLHAGHDFYSSPRLSNDAERLAFLVWDHPNMPWDGNQLFVATLNTTGNIVAETLVAGGVAESVFQPEWITPERLIFVSDANGYWNLYSYDSSGIYCVNADTAEYGAAQWAFGMRTYIPISERLVVANRIDNGVAALVFIDVDNGMVTPLENRFSSYACLNRTAMGIAFVAGKTDDLQTVVRMDLSNAEVTKIATQGTLDIDPDYFSVPEQIVYDNADGLETFAYFYPPRHPSAAGPVIQKPPLLVLSHGGPTGHAGRDLNFRIQYYTSRGWAVVDVDYGGSTGYGRAYRQRLDDRWGIGDVADCVAAVNYLISTDRIDPLRVAIRGGSAGGYTTLRALVTSPVFKVGASHYGIGDLKALARDTHKFESRYLDSLIGDAFEERSPLHEAERFNCPVAFFQGAEDRVVPPNQAEAMVEALRDKGIAVMYMKFEGEGHGFRNGTNIEKVIEAEYAFFSRVFGLEPADDLTRAFDGADLMNFS</sequence>
<dbReference type="PANTHER" id="PTHR43056:SF5">
    <property type="entry name" value="PEPTIDASE S9 PROLYL OLIGOPEPTIDASE CATALYTIC DOMAIN-CONTAINING PROTEIN"/>
    <property type="match status" value="1"/>
</dbReference>
<feature type="domain" description="Peptidase S9 prolyl oligopeptidase catalytic" evidence="1">
    <location>
        <begin position="424"/>
        <end position="624"/>
    </location>
</feature>
<evidence type="ECO:0000259" key="1">
    <source>
        <dbReference type="Pfam" id="PF00326"/>
    </source>
</evidence>
<dbReference type="PANTHER" id="PTHR43056">
    <property type="entry name" value="PEPTIDASE S9 PROLYL OLIGOPEPTIDASE"/>
    <property type="match status" value="1"/>
</dbReference>
<dbReference type="GO" id="GO:0006508">
    <property type="term" value="P:proteolysis"/>
    <property type="evidence" value="ECO:0007669"/>
    <property type="project" value="InterPro"/>
</dbReference>
<dbReference type="GO" id="GO:0008236">
    <property type="term" value="F:serine-type peptidase activity"/>
    <property type="evidence" value="ECO:0007669"/>
    <property type="project" value="InterPro"/>
</dbReference>
<dbReference type="InterPro" id="IPR050585">
    <property type="entry name" value="Xaa-Pro_dipeptidyl-ppase/CocE"/>
</dbReference>
<dbReference type="Pfam" id="PF00326">
    <property type="entry name" value="Peptidase_S9"/>
    <property type="match status" value="1"/>
</dbReference>
<dbReference type="InterPro" id="IPR029058">
    <property type="entry name" value="AB_hydrolase_fold"/>
</dbReference>
<gene>
    <name evidence="2" type="ORF">METZ01_LOCUS34030</name>
</gene>
<accession>A0A381QP59</accession>
<dbReference type="InterPro" id="IPR001375">
    <property type="entry name" value="Peptidase_S9_cat"/>
</dbReference>
<organism evidence="2">
    <name type="scientific">marine metagenome</name>
    <dbReference type="NCBI Taxonomy" id="408172"/>
    <lineage>
        <taxon>unclassified sequences</taxon>
        <taxon>metagenomes</taxon>
        <taxon>ecological metagenomes</taxon>
    </lineage>
</organism>
<evidence type="ECO:0000313" key="2">
    <source>
        <dbReference type="EMBL" id="SUZ81176.1"/>
    </source>
</evidence>
<name>A0A381QP59_9ZZZZ</name>
<dbReference type="EMBL" id="UINC01001458">
    <property type="protein sequence ID" value="SUZ81176.1"/>
    <property type="molecule type" value="Genomic_DNA"/>
</dbReference>
<protein>
    <recommendedName>
        <fullName evidence="1">Peptidase S9 prolyl oligopeptidase catalytic domain-containing protein</fullName>
    </recommendedName>
</protein>
<dbReference type="Gene3D" id="3.40.50.1820">
    <property type="entry name" value="alpha/beta hydrolase"/>
    <property type="match status" value="1"/>
</dbReference>
<reference evidence="2" key="1">
    <citation type="submission" date="2018-05" db="EMBL/GenBank/DDBJ databases">
        <authorList>
            <person name="Lanie J.A."/>
            <person name="Ng W.-L."/>
            <person name="Kazmierczak K.M."/>
            <person name="Andrzejewski T.M."/>
            <person name="Davidsen T.M."/>
            <person name="Wayne K.J."/>
            <person name="Tettelin H."/>
            <person name="Glass J.I."/>
            <person name="Rusch D."/>
            <person name="Podicherti R."/>
            <person name="Tsui H.-C.T."/>
            <person name="Winkler M.E."/>
        </authorList>
    </citation>
    <scope>NUCLEOTIDE SEQUENCE</scope>
</reference>
<proteinExistence type="predicted"/>